<dbReference type="GO" id="GO:0005759">
    <property type="term" value="C:mitochondrial matrix"/>
    <property type="evidence" value="ECO:0007669"/>
    <property type="project" value="InterPro"/>
</dbReference>
<protein>
    <recommendedName>
        <fullName evidence="4">Mitochondrial glyco protein</fullName>
    </recommendedName>
</protein>
<evidence type="ECO:0000256" key="1">
    <source>
        <dbReference type="SAM" id="Coils"/>
    </source>
</evidence>
<evidence type="ECO:0000313" key="3">
    <source>
        <dbReference type="Proteomes" id="UP000001449"/>
    </source>
</evidence>
<dbReference type="eggNOG" id="KOG2536">
    <property type="taxonomic scope" value="Eukaryota"/>
</dbReference>
<dbReference type="KEGG" id="tps:THAPSDRAFT_23655"/>
<dbReference type="PaxDb" id="35128-Thaps23655"/>
<dbReference type="RefSeq" id="XP_002291927.1">
    <property type="nucleotide sequence ID" value="XM_002291891.1"/>
</dbReference>
<organism evidence="2 3">
    <name type="scientific">Thalassiosira pseudonana</name>
    <name type="common">Marine diatom</name>
    <name type="synonym">Cyclotella nana</name>
    <dbReference type="NCBI Taxonomy" id="35128"/>
    <lineage>
        <taxon>Eukaryota</taxon>
        <taxon>Sar</taxon>
        <taxon>Stramenopiles</taxon>
        <taxon>Ochrophyta</taxon>
        <taxon>Bacillariophyta</taxon>
        <taxon>Coscinodiscophyceae</taxon>
        <taxon>Thalassiosirophycidae</taxon>
        <taxon>Thalassiosirales</taxon>
        <taxon>Thalassiosiraceae</taxon>
        <taxon>Thalassiosira</taxon>
    </lineage>
</organism>
<dbReference type="SUPFAM" id="SSF54529">
    <property type="entry name" value="Mitochondrial glycoprotein MAM33-like"/>
    <property type="match status" value="1"/>
</dbReference>
<dbReference type="PANTHER" id="PTHR10826">
    <property type="entry name" value="COMPLEMENT COMPONENT 1"/>
    <property type="match status" value="1"/>
</dbReference>
<dbReference type="Pfam" id="PF02330">
    <property type="entry name" value="MAM33"/>
    <property type="match status" value="1"/>
</dbReference>
<dbReference type="OMA" id="IGIVFHC"/>
<dbReference type="STRING" id="35128.B8C6B4"/>
<keyword evidence="1" id="KW-0175">Coiled coil</keyword>
<dbReference type="AlphaFoldDB" id="B8C6B4"/>
<dbReference type="FunCoup" id="B8C6B4">
    <property type="interactions" value="144"/>
</dbReference>
<dbReference type="InParanoid" id="B8C6B4"/>
<dbReference type="GeneID" id="7443431"/>
<dbReference type="Gene3D" id="3.10.280.10">
    <property type="entry name" value="Mitochondrial glycoprotein"/>
    <property type="match status" value="1"/>
</dbReference>
<dbReference type="HOGENOM" id="CLU_907601_0_0_1"/>
<dbReference type="EMBL" id="CM000644">
    <property type="protein sequence ID" value="EED90778.1"/>
    <property type="molecule type" value="Genomic_DNA"/>
</dbReference>
<reference evidence="2 3" key="1">
    <citation type="journal article" date="2004" name="Science">
        <title>The genome of the diatom Thalassiosira pseudonana: ecology, evolution, and metabolism.</title>
        <authorList>
            <person name="Armbrust E.V."/>
            <person name="Berges J.A."/>
            <person name="Bowler C."/>
            <person name="Green B.R."/>
            <person name="Martinez D."/>
            <person name="Putnam N.H."/>
            <person name="Zhou S."/>
            <person name="Allen A.E."/>
            <person name="Apt K.E."/>
            <person name="Bechner M."/>
            <person name="Brzezinski M.A."/>
            <person name="Chaal B.K."/>
            <person name="Chiovitti A."/>
            <person name="Davis A.K."/>
            <person name="Demarest M.S."/>
            <person name="Detter J.C."/>
            <person name="Glavina T."/>
            <person name="Goodstein D."/>
            <person name="Hadi M.Z."/>
            <person name="Hellsten U."/>
            <person name="Hildebrand M."/>
            <person name="Jenkins B.D."/>
            <person name="Jurka J."/>
            <person name="Kapitonov V.V."/>
            <person name="Kroger N."/>
            <person name="Lau W.W."/>
            <person name="Lane T.W."/>
            <person name="Larimer F.W."/>
            <person name="Lippmeier J.C."/>
            <person name="Lucas S."/>
            <person name="Medina M."/>
            <person name="Montsant A."/>
            <person name="Obornik M."/>
            <person name="Parker M.S."/>
            <person name="Palenik B."/>
            <person name="Pazour G.J."/>
            <person name="Richardson P.M."/>
            <person name="Rynearson T.A."/>
            <person name="Saito M.A."/>
            <person name="Schwartz D.C."/>
            <person name="Thamatrakoln K."/>
            <person name="Valentin K."/>
            <person name="Vardi A."/>
            <person name="Wilkerson F.P."/>
            <person name="Rokhsar D.S."/>
        </authorList>
    </citation>
    <scope>NUCLEOTIDE SEQUENCE [LARGE SCALE GENOMIC DNA]</scope>
    <source>
        <strain evidence="2 3">CCMP1335</strain>
    </source>
</reference>
<dbReference type="PANTHER" id="PTHR10826:SF1">
    <property type="entry name" value="COMPLEMENT COMPONENT 1 Q SUBCOMPONENT-BINDING PROTEIN, MITOCHONDRIAL"/>
    <property type="match status" value="1"/>
</dbReference>
<proteinExistence type="predicted"/>
<evidence type="ECO:0000313" key="2">
    <source>
        <dbReference type="EMBL" id="EED90778.1"/>
    </source>
</evidence>
<name>B8C6B4_THAPS</name>
<gene>
    <name evidence="2" type="ORF">THAPSDRAFT_23655</name>
</gene>
<feature type="coiled-coil region" evidence="1">
    <location>
        <begin position="164"/>
        <end position="191"/>
    </location>
</feature>
<dbReference type="InterPro" id="IPR003428">
    <property type="entry name" value="MAM33"/>
</dbReference>
<sequence>MIRSHLLARRIATSMAAPTSSISASSSAIDVISRKYVHHPVLSSAITSPPPLVAAPSITAANSLNSLPLRSFSSSSARKLGSILSREIAEETEASYSSPGELPPELAELHSAISQDWTILEGITGMGGGGGGTGSGASVRMFKKEGGSNGAKIGIVFHCQDTEEDSLFNENELYEDQAADEEEQEDEEETTAVRFGVTVSKGGKTVVMQCRSNGEEGDLSVESVAVRDGDTESVLLALAGGEGLHASLYQGPEFTELADDLQEAFQTYVEKECGIDGDVAAFIAMYADYREQEEYVDWMKTAVGVLA</sequence>
<dbReference type="InterPro" id="IPR036561">
    <property type="entry name" value="MAM33_sf"/>
</dbReference>
<keyword evidence="3" id="KW-1185">Reference proteome</keyword>
<reference evidence="2 3" key="2">
    <citation type="journal article" date="2008" name="Nature">
        <title>The Phaeodactylum genome reveals the evolutionary history of diatom genomes.</title>
        <authorList>
            <person name="Bowler C."/>
            <person name="Allen A.E."/>
            <person name="Badger J.H."/>
            <person name="Grimwood J."/>
            <person name="Jabbari K."/>
            <person name="Kuo A."/>
            <person name="Maheswari U."/>
            <person name="Martens C."/>
            <person name="Maumus F."/>
            <person name="Otillar R.P."/>
            <person name="Rayko E."/>
            <person name="Salamov A."/>
            <person name="Vandepoele K."/>
            <person name="Beszteri B."/>
            <person name="Gruber A."/>
            <person name="Heijde M."/>
            <person name="Katinka M."/>
            <person name="Mock T."/>
            <person name="Valentin K."/>
            <person name="Verret F."/>
            <person name="Berges J.A."/>
            <person name="Brownlee C."/>
            <person name="Cadoret J.P."/>
            <person name="Chiovitti A."/>
            <person name="Choi C.J."/>
            <person name="Coesel S."/>
            <person name="De Martino A."/>
            <person name="Detter J.C."/>
            <person name="Durkin C."/>
            <person name="Falciatore A."/>
            <person name="Fournet J."/>
            <person name="Haruta M."/>
            <person name="Huysman M.J."/>
            <person name="Jenkins B.D."/>
            <person name="Jiroutova K."/>
            <person name="Jorgensen R.E."/>
            <person name="Joubert Y."/>
            <person name="Kaplan A."/>
            <person name="Kroger N."/>
            <person name="Kroth P.G."/>
            <person name="La Roche J."/>
            <person name="Lindquist E."/>
            <person name="Lommer M."/>
            <person name="Martin-Jezequel V."/>
            <person name="Lopez P.J."/>
            <person name="Lucas S."/>
            <person name="Mangogna M."/>
            <person name="McGinnis K."/>
            <person name="Medlin L.K."/>
            <person name="Montsant A."/>
            <person name="Oudot-Le Secq M.P."/>
            <person name="Napoli C."/>
            <person name="Obornik M."/>
            <person name="Parker M.S."/>
            <person name="Petit J.L."/>
            <person name="Porcel B.M."/>
            <person name="Poulsen N."/>
            <person name="Robison M."/>
            <person name="Rychlewski L."/>
            <person name="Rynearson T.A."/>
            <person name="Schmutz J."/>
            <person name="Shapiro H."/>
            <person name="Siaut M."/>
            <person name="Stanley M."/>
            <person name="Sussman M.R."/>
            <person name="Taylor A.R."/>
            <person name="Vardi A."/>
            <person name="von Dassow P."/>
            <person name="Vyverman W."/>
            <person name="Willis A."/>
            <person name="Wyrwicz L.S."/>
            <person name="Rokhsar D.S."/>
            <person name="Weissenbach J."/>
            <person name="Armbrust E.V."/>
            <person name="Green B.R."/>
            <person name="Van de Peer Y."/>
            <person name="Grigoriev I.V."/>
        </authorList>
    </citation>
    <scope>NUCLEOTIDE SEQUENCE [LARGE SCALE GENOMIC DNA]</scope>
    <source>
        <strain evidence="2 3">CCMP1335</strain>
    </source>
</reference>
<evidence type="ECO:0008006" key="4">
    <source>
        <dbReference type="Google" id="ProtNLM"/>
    </source>
</evidence>
<accession>B8C6B4</accession>
<dbReference type="Proteomes" id="UP000001449">
    <property type="component" value="Chromosome 8"/>
</dbReference>